<dbReference type="InterPro" id="IPR015946">
    <property type="entry name" value="KH_dom-like_a/b"/>
</dbReference>
<dbReference type="EMBL" id="CADCTD010000081">
    <property type="protein sequence ID" value="CAA9249581.1"/>
    <property type="molecule type" value="Genomic_DNA"/>
</dbReference>
<reference evidence="2" key="1">
    <citation type="submission" date="2020-02" db="EMBL/GenBank/DDBJ databases">
        <authorList>
            <person name="Meier V. D."/>
        </authorList>
    </citation>
    <scope>NUCLEOTIDE SEQUENCE</scope>
    <source>
        <strain evidence="2">AVDCRST_MAG27</strain>
    </source>
</reference>
<name>A0A6J4IGD1_9PROT</name>
<evidence type="ECO:0000256" key="1">
    <source>
        <dbReference type="SAM" id="MobiDB-lite"/>
    </source>
</evidence>
<dbReference type="SUPFAM" id="SSF82784">
    <property type="entry name" value="OsmC-like"/>
    <property type="match status" value="1"/>
</dbReference>
<dbReference type="AlphaFoldDB" id="A0A6J4IGD1"/>
<dbReference type="InterPro" id="IPR036102">
    <property type="entry name" value="OsmC/Ohrsf"/>
</dbReference>
<organism evidence="2">
    <name type="scientific">uncultured Craurococcus sp</name>
    <dbReference type="NCBI Taxonomy" id="1135998"/>
    <lineage>
        <taxon>Bacteria</taxon>
        <taxon>Pseudomonadati</taxon>
        <taxon>Pseudomonadota</taxon>
        <taxon>Alphaproteobacteria</taxon>
        <taxon>Acetobacterales</taxon>
        <taxon>Acetobacteraceae</taxon>
        <taxon>Craurococcus</taxon>
        <taxon>environmental samples</taxon>
    </lineage>
</organism>
<dbReference type="InterPro" id="IPR052924">
    <property type="entry name" value="OsmC/Ohr_hydroprdx_reductase"/>
</dbReference>
<accession>A0A6J4IGD1</accession>
<sequence length="251" mass="26277">MLRPADRPFPRERPIRQGSRCGLMDADRQALPPRSPSTHSGTAEFRTVAGLEARHLKGCAALVAGLLSRWRDIGRVQLSPRLGRPSRSGVQGRSEAAGSALMSSVHTLRCHTVAQSHFRQLTHIRDLPPLAIDEPSGIPAPDPAPQPLEILLAALGADLAIGIRAMAVTRGVTLMSLRLEVEADIAVPPLDAGPPSPLGLGEVRVAVHVAAQAPREALAALVARATLHSPVANTLHDGTQLSVSLAPAGGA</sequence>
<feature type="compositionally biased region" description="Basic and acidic residues" evidence="1">
    <location>
        <begin position="1"/>
        <end position="15"/>
    </location>
</feature>
<dbReference type="PANTHER" id="PTHR35368">
    <property type="entry name" value="HYDROPEROXIDE REDUCTASE"/>
    <property type="match status" value="1"/>
</dbReference>
<dbReference type="PANTHER" id="PTHR35368:SF1">
    <property type="entry name" value="HYDROPEROXIDE REDUCTASE"/>
    <property type="match status" value="1"/>
</dbReference>
<evidence type="ECO:0000313" key="2">
    <source>
        <dbReference type="EMBL" id="CAA9249581.1"/>
    </source>
</evidence>
<dbReference type="Pfam" id="PF02566">
    <property type="entry name" value="OsmC"/>
    <property type="match status" value="1"/>
</dbReference>
<dbReference type="InterPro" id="IPR003718">
    <property type="entry name" value="OsmC/Ohr_fam"/>
</dbReference>
<proteinExistence type="predicted"/>
<dbReference type="Gene3D" id="3.30.300.20">
    <property type="match status" value="1"/>
</dbReference>
<feature type="region of interest" description="Disordered" evidence="1">
    <location>
        <begin position="1"/>
        <end position="42"/>
    </location>
</feature>
<gene>
    <name evidence="2" type="ORF">AVDCRST_MAG27-1978</name>
</gene>
<protein>
    <submittedName>
        <fullName evidence="2">Uncharacterized protein</fullName>
    </submittedName>
</protein>